<comment type="subcellular location">
    <subcellularLocation>
        <location evidence="1">Nucleus</location>
    </subcellularLocation>
</comment>
<keyword evidence="3" id="KW-0805">Transcription regulation</keyword>
<sequence length="194" mass="22155">ARQPECLVPIRLDIECDGVKLRDCFTWNRNEQLITLEQMAEVLCDDLDLNPINFVPAIVNAMRQQIDAHPMNDFLVGQTDTRVIIRLNIHVGNISLVDQFEWDLSEPNNSPEQFASRLCAELGLGGEFVTAVAYSIRGQLAWHQKIYAFSESPLPTVDIVFRNSNEADQWSPVVEVLTDAEMEKKIRDQDRNTR</sequence>
<dbReference type="EMBL" id="UZAK01006067">
    <property type="protein sequence ID" value="VDO89363.1"/>
    <property type="molecule type" value="Genomic_DNA"/>
</dbReference>
<comment type="similarity">
    <text evidence="2">Belongs to the SNF5 family.</text>
</comment>
<dbReference type="InterPro" id="IPR006939">
    <property type="entry name" value="SNF5"/>
</dbReference>
<proteinExistence type="inferred from homology"/>
<keyword evidence="4" id="KW-0804">Transcription</keyword>
<evidence type="ECO:0000256" key="2">
    <source>
        <dbReference type="ARBA" id="ARBA00010239"/>
    </source>
</evidence>
<accession>A0A183JP68</accession>
<evidence type="ECO:0000256" key="1">
    <source>
        <dbReference type="ARBA" id="ARBA00004123"/>
    </source>
</evidence>
<reference evidence="8" key="1">
    <citation type="submission" date="2016-06" db="UniProtKB">
        <authorList>
            <consortium name="WormBaseParasite"/>
        </authorList>
    </citation>
    <scope>IDENTIFICATION</scope>
</reference>
<reference evidence="6 7" key="2">
    <citation type="submission" date="2018-11" db="EMBL/GenBank/DDBJ databases">
        <authorList>
            <consortium name="Pathogen Informatics"/>
        </authorList>
    </citation>
    <scope>NUCLEOTIDE SEQUENCE [LARGE SCALE GENOMIC DNA]</scope>
    <source>
        <strain evidence="6">Dakar</strain>
        <strain evidence="7">Dakar, Senegal</strain>
    </source>
</reference>
<evidence type="ECO:0000256" key="4">
    <source>
        <dbReference type="ARBA" id="ARBA00023163"/>
    </source>
</evidence>
<dbReference type="Proteomes" id="UP000279833">
    <property type="component" value="Unassembled WGS sequence"/>
</dbReference>
<organism evidence="8">
    <name type="scientific">Schistosoma curassoni</name>
    <dbReference type="NCBI Taxonomy" id="6186"/>
    <lineage>
        <taxon>Eukaryota</taxon>
        <taxon>Metazoa</taxon>
        <taxon>Spiralia</taxon>
        <taxon>Lophotrochozoa</taxon>
        <taxon>Platyhelminthes</taxon>
        <taxon>Trematoda</taxon>
        <taxon>Digenea</taxon>
        <taxon>Strigeidida</taxon>
        <taxon>Schistosomatoidea</taxon>
        <taxon>Schistosomatidae</taxon>
        <taxon>Schistosoma</taxon>
    </lineage>
</organism>
<evidence type="ECO:0000313" key="7">
    <source>
        <dbReference type="Proteomes" id="UP000279833"/>
    </source>
</evidence>
<name>A0A183JP68_9TREM</name>
<evidence type="ECO:0000313" key="6">
    <source>
        <dbReference type="EMBL" id="VDO89363.1"/>
    </source>
</evidence>
<protein>
    <submittedName>
        <fullName evidence="8">SWI/SNF related, matrix associated, actin dependent regulator of chromatin, subfamily b, member 1</fullName>
    </submittedName>
</protein>
<dbReference type="GO" id="GO:0000228">
    <property type="term" value="C:nuclear chromosome"/>
    <property type="evidence" value="ECO:0007669"/>
    <property type="project" value="InterPro"/>
</dbReference>
<dbReference type="GO" id="GO:0006338">
    <property type="term" value="P:chromatin remodeling"/>
    <property type="evidence" value="ECO:0007669"/>
    <property type="project" value="InterPro"/>
</dbReference>
<dbReference type="AlphaFoldDB" id="A0A183JP68"/>
<dbReference type="WBParaSite" id="SCUD_0000450401-mRNA-1">
    <property type="protein sequence ID" value="SCUD_0000450401-mRNA-1"/>
    <property type="gene ID" value="SCUD_0000450401"/>
</dbReference>
<dbReference type="PANTHER" id="PTHR10019">
    <property type="entry name" value="SNF5"/>
    <property type="match status" value="1"/>
</dbReference>
<evidence type="ECO:0000313" key="8">
    <source>
        <dbReference type="WBParaSite" id="SCUD_0000450401-mRNA-1"/>
    </source>
</evidence>
<gene>
    <name evidence="6" type="ORF">SCUD_LOCUS4504</name>
</gene>
<dbReference type="Pfam" id="PF04855">
    <property type="entry name" value="SNF5"/>
    <property type="match status" value="1"/>
</dbReference>
<keyword evidence="7" id="KW-1185">Reference proteome</keyword>
<evidence type="ECO:0000256" key="5">
    <source>
        <dbReference type="ARBA" id="ARBA00023242"/>
    </source>
</evidence>
<evidence type="ECO:0000256" key="3">
    <source>
        <dbReference type="ARBA" id="ARBA00023015"/>
    </source>
</evidence>
<keyword evidence="5" id="KW-0539">Nucleus</keyword>
<dbReference type="STRING" id="6186.A0A183JP68"/>